<evidence type="ECO:0000256" key="7">
    <source>
        <dbReference type="ARBA" id="ARBA00022949"/>
    </source>
</evidence>
<dbReference type="InterPro" id="IPR001101">
    <property type="entry name" value="Plectin_repeat"/>
</dbReference>
<dbReference type="Pfam" id="PF17902">
    <property type="entry name" value="SH3_10"/>
    <property type="match status" value="1"/>
</dbReference>
<dbReference type="SUPFAM" id="SSF75399">
    <property type="entry name" value="Plakin repeat"/>
    <property type="match status" value="4"/>
</dbReference>
<dbReference type="GO" id="GO:0014704">
    <property type="term" value="C:intercalated disc"/>
    <property type="evidence" value="ECO:0007669"/>
    <property type="project" value="TreeGrafter"/>
</dbReference>
<evidence type="ECO:0000259" key="12">
    <source>
        <dbReference type="Pfam" id="PF17902"/>
    </source>
</evidence>
<keyword evidence="9" id="KW-0472">Membrane</keyword>
<dbReference type="GO" id="GO:0043588">
    <property type="term" value="P:skin development"/>
    <property type="evidence" value="ECO:0007669"/>
    <property type="project" value="TreeGrafter"/>
</dbReference>
<sequence length="2346" mass="266407">MDRARDDLIKKGDKGNLHALDQEWDSLQKMSFGRTQQLQELQQIIQEMSKEIMWVNDREEEELMFDWGDKNIDQYIPKKQESYSKLMSALEVKEKDLNKLKAKVDTLLKNNHPASDKIEAYRDTLQTQWSWLLQITKCIDVHLKENAAYNQFFKEANETYSNLQKEHETVRKKFVCDKNTSLEDLLGVLRELEMEKEKIMENKRQVHHLVSRSKNIVRLKPRNPEEKSSSPIIVKALCDFRQDQKVILKGNEAILKDNGQRSKWDITGPGGLDMTVPSVCLIVPPPNPLSISLANKNEQYYEAILSIWNQLFINVKSLIAWQYCLLDIRHINSLTISMLSKMRPEEYRQIIKSLETHFEEFKVSCSGSQMFADEDKRTMENQFNGAQSHYEQLVVQLPTYKVELKLCVSDVDVSPVDAFVFVLCIKLRSLFPRFNVSYSDKPISHIIYKINTFFNDFIVIRLRALRDLLESVARAEDIVKVHEARLTEKETTSLLPSEVEDYMLTLKNIKAELDQKRDVLASMEAELDKATHWNSQVGGPFHRCDMMLCKYGEHVGLLSDRWRRINGQIDTRLLDLQSYHPQLEHYKQTSASLFDWIDVTRKKQDTLQATKIDSIQTLIDHINNQKALNSEIKSKRGTVEMVLKDNEACVNSIKDYETDLASYTSGLESLLNIPIKRTMLKSPSMDLNQEATELQTRYLELLTLSGDYSKYLGELHKNMEELKIRNTRIDLLEEELRLLRDGIGDRDAKNKSLEEAVARYQLELSQSQDTLLSIEEVKQNAAAQCSATKESLDSTHSQLSDLNDQVTRLNYLLEEEKRKRRLAEERYTQQQEEYDSVLRKRQKELETVSWSKTEVEKSVASKDHEIEQLRRQLAAEAAKNKELQKEMSKVRSQCSTEISNLKLSYESQIHVSRTDIQRLENQREGDTAEFQLQYDRMAAQKRSLEEDVMRLRMSINEAEEQRKRAEEEAHSQHAVITEEVHKRRELESQVETLMNQIDEEGSQYREELAEVMRSLQEKSEELAYITHSLEEETRRRRTIEEGKVVLEQTLAKQEVKLTSSSKAVTELGECKEELQKIHLELERESRERSRVEQNMSRLQGRMKDLQAVRDGLESQVETLRRVNQEEVARRQQVETDLDQASLAMKEYNSTITALRQSQDQASMSERRGEEERLRLQEELERSLRQNKTAAGHMTQLSAELKALQQQLLQEQARVKEANLRNESLYRTIEERSKALNDNTVELQRLKELTETQTKERLRLEEQLRESRQDKEELLRSRQKSDDELSSQIAALELQLQASERSNKDYHNLVSELSTERKKLKLETKKIQNQSQYNDIVMERDALMRKLQLLEKDKDRAQRLEEDLSHSKMTLESELRNKQHLLDDNERMKRDLGYWKDQYDSKQGLIRQYDSDKDRLEREKNSLKSEIERLMRELKELEEKHKNRLVGLQKELREVTVHRQTMETELKKAREPPALDVVIFDGVRKTVTADQLLDCGVLDKSTLSQLVKGQKTIPDVSADKKINLKGTGPIAGVVIEGPKGPGSISGPLCKMTFTEAKKENLLPPDSADLLLDAQAATGHIIDPRTNQKLTVDEACYQGVVDEEDRERLLAAEAAAVGYSGPGTSKPLSAFQAMKKGLIDKNTTLRLLQAQESVGGILDPVLSVFLPKDTAIERNLIDNDTQRALNKRPELYLDPESEEGVTYTSMKRRCRVDPHTGLLLLPITEKVDPSKLVFDGVRKPVTAKQLADCGVLDKPTLKDLEKGKKTVPEVSVDKKVNLKGTGPIAGVIVGSKGKMSLSEAKKQMLLLEDIADLLLEAQAATGHIIDPRTNQKLTVEEACVRGVVDIMDRDKLLAAEAAAVGYKDPSVAKPLSVFEAIKKGLIDETTGLRLLQAQDSVGGILDPNLSVFLPKDTAIKRKLLDQNLCQDLNQSPKCYLDPDTENDVSYGALKKRCKTEPHTGLLLLPITERLDPSKLGKKTVPEVKGKMSLSEAKKQMLLPEESADLLLEAQAATGHIIDPRTNQKLTVEEAFARGVVDILDRDRLLAAEAAAVGYQDPSTAKPLSVFEAMKKGLIDGTNGLRLLQAQESVGGILDPNLSVFLPKDTAIKRNLLDENLSRALNQSPKCYLDPDTEKDASYGELKKRSKQLLDCGVLDKPTFNQLMKGEKTVPEVSVDKKVFLKGTGPIAGVAAGPTGKMSFSEAKKQKTMPTDSADLLLDAQAATGHIIDPTNNQKLTVEEACARGVVDNRDRDRLLAAEAAAVGYRDPTTTKPLSVFEAVKKGFIDRETGLRLLQAQESAGGILDPNLSVFLPKDTAIKQINSRGGMCQRGGGHQGSGQIIGSGGPPSV</sequence>
<feature type="coiled-coil region" evidence="10">
    <location>
        <begin position="799"/>
        <end position="893"/>
    </location>
</feature>
<dbReference type="GO" id="GO:0098609">
    <property type="term" value="P:cell-cell adhesion"/>
    <property type="evidence" value="ECO:0007669"/>
    <property type="project" value="TreeGrafter"/>
</dbReference>
<evidence type="ECO:0000256" key="8">
    <source>
        <dbReference type="ARBA" id="ARBA00023054"/>
    </source>
</evidence>
<dbReference type="Pfam" id="PF00681">
    <property type="entry name" value="Plectin"/>
    <property type="match status" value="8"/>
</dbReference>
<dbReference type="Gene3D" id="3.90.1290.10">
    <property type="entry name" value="Plakin repeat"/>
    <property type="match status" value="4"/>
</dbReference>
<dbReference type="GO" id="GO:0030057">
    <property type="term" value="C:desmosome"/>
    <property type="evidence" value="ECO:0007669"/>
    <property type="project" value="UniProtKB-SubCell"/>
</dbReference>
<dbReference type="Gene3D" id="2.30.30.40">
    <property type="entry name" value="SH3 Domains"/>
    <property type="match status" value="1"/>
</dbReference>
<feature type="coiled-coil region" evidence="10">
    <location>
        <begin position="153"/>
        <end position="209"/>
    </location>
</feature>
<evidence type="ECO:0000259" key="13">
    <source>
        <dbReference type="Pfam" id="PF18373"/>
    </source>
</evidence>
<keyword evidence="5" id="KW-0597">Phosphoprotein</keyword>
<dbReference type="GO" id="GO:0005886">
    <property type="term" value="C:plasma membrane"/>
    <property type="evidence" value="ECO:0007669"/>
    <property type="project" value="UniProtKB-SubCell"/>
</dbReference>
<evidence type="ECO:0000256" key="1">
    <source>
        <dbReference type="ARBA" id="ARBA00004236"/>
    </source>
</evidence>
<dbReference type="GeneTree" id="ENSGT00940000154843"/>
<keyword evidence="8 10" id="KW-0175">Coiled coil</keyword>
<evidence type="ECO:0000256" key="5">
    <source>
        <dbReference type="ARBA" id="ARBA00022553"/>
    </source>
</evidence>
<organism evidence="14 15">
    <name type="scientific">Sparus aurata</name>
    <name type="common">Gilthead sea bream</name>
    <dbReference type="NCBI Taxonomy" id="8175"/>
    <lineage>
        <taxon>Eukaryota</taxon>
        <taxon>Metazoa</taxon>
        <taxon>Chordata</taxon>
        <taxon>Craniata</taxon>
        <taxon>Vertebrata</taxon>
        <taxon>Euteleostomi</taxon>
        <taxon>Actinopterygii</taxon>
        <taxon>Neopterygii</taxon>
        <taxon>Teleostei</taxon>
        <taxon>Neoteleostei</taxon>
        <taxon>Acanthomorphata</taxon>
        <taxon>Eupercaria</taxon>
        <taxon>Spariformes</taxon>
        <taxon>Sparidae</taxon>
        <taxon>Sparus</taxon>
    </lineage>
</organism>
<evidence type="ECO:0000313" key="14">
    <source>
        <dbReference type="Ensembl" id="ENSSAUP00010032669.1"/>
    </source>
</evidence>
<dbReference type="GO" id="GO:0042060">
    <property type="term" value="P:wound healing"/>
    <property type="evidence" value="ECO:0007669"/>
    <property type="project" value="TreeGrafter"/>
</dbReference>
<evidence type="ECO:0008006" key="16">
    <source>
        <dbReference type="Google" id="ProtNLM"/>
    </source>
</evidence>
<proteinExistence type="inferred from homology"/>
<dbReference type="GO" id="GO:0005198">
    <property type="term" value="F:structural molecule activity"/>
    <property type="evidence" value="ECO:0007669"/>
    <property type="project" value="TreeGrafter"/>
</dbReference>
<dbReference type="PANTHER" id="PTHR23169:SF26">
    <property type="entry name" value="DESMOPLAKIN"/>
    <property type="match status" value="1"/>
</dbReference>
<comment type="subcellular location">
    <subcellularLocation>
        <location evidence="2">Cell junction</location>
        <location evidence="2">Desmosome</location>
    </subcellularLocation>
    <subcellularLocation>
        <location evidence="1">Cell membrane</location>
    </subcellularLocation>
</comment>
<feature type="region of interest" description="Disordered" evidence="11">
    <location>
        <begin position="2324"/>
        <end position="2346"/>
    </location>
</feature>
<evidence type="ECO:0000256" key="3">
    <source>
        <dbReference type="ARBA" id="ARBA00009109"/>
    </source>
</evidence>
<evidence type="ECO:0000256" key="4">
    <source>
        <dbReference type="ARBA" id="ARBA00022475"/>
    </source>
</evidence>
<dbReference type="PANTHER" id="PTHR23169">
    <property type="entry name" value="ENVOPLAKIN"/>
    <property type="match status" value="1"/>
</dbReference>
<dbReference type="GO" id="GO:0005737">
    <property type="term" value="C:cytoplasm"/>
    <property type="evidence" value="ECO:0007669"/>
    <property type="project" value="TreeGrafter"/>
</dbReference>
<evidence type="ECO:0000256" key="9">
    <source>
        <dbReference type="ARBA" id="ARBA00023136"/>
    </source>
</evidence>
<keyword evidence="15" id="KW-1185">Reference proteome</keyword>
<keyword evidence="4" id="KW-1003">Cell membrane</keyword>
<dbReference type="Gene3D" id="1.20.58.60">
    <property type="match status" value="3"/>
</dbReference>
<dbReference type="InterPro" id="IPR035915">
    <property type="entry name" value="Plakin_repeat_sf"/>
</dbReference>
<gene>
    <name evidence="14" type="primary">LOC115591463</name>
</gene>
<accession>A0A671W240</accession>
<feature type="compositionally biased region" description="Gly residues" evidence="11">
    <location>
        <begin position="2325"/>
        <end position="2346"/>
    </location>
</feature>
<dbReference type="Gene3D" id="1.20.58.1060">
    <property type="match status" value="1"/>
</dbReference>
<dbReference type="InterPro" id="IPR041615">
    <property type="entry name" value="Desmoplakin_SH3"/>
</dbReference>
<dbReference type="Proteomes" id="UP000472265">
    <property type="component" value="Chromosome 11"/>
</dbReference>
<dbReference type="InterPro" id="IPR043197">
    <property type="entry name" value="Plakin"/>
</dbReference>
<reference evidence="14" key="2">
    <citation type="submission" date="2025-08" db="UniProtKB">
        <authorList>
            <consortium name="Ensembl"/>
        </authorList>
    </citation>
    <scope>IDENTIFICATION</scope>
</reference>
<protein>
    <recommendedName>
        <fullName evidence="16">Desmoplakin b</fullName>
    </recommendedName>
</protein>
<feature type="coiled-coil region" evidence="10">
    <location>
        <begin position="83"/>
        <end position="110"/>
    </location>
</feature>
<evidence type="ECO:0000256" key="2">
    <source>
        <dbReference type="ARBA" id="ARBA00004568"/>
    </source>
</evidence>
<evidence type="ECO:0000256" key="10">
    <source>
        <dbReference type="SAM" id="Coils"/>
    </source>
</evidence>
<dbReference type="SUPFAM" id="SSF46966">
    <property type="entry name" value="Spectrin repeat"/>
    <property type="match status" value="3"/>
</dbReference>
<reference evidence="14" key="1">
    <citation type="submission" date="2021-04" db="EMBL/GenBank/DDBJ databases">
        <authorList>
            <consortium name="Wellcome Sanger Institute Data Sharing"/>
        </authorList>
    </citation>
    <scope>NUCLEOTIDE SEQUENCE [LARGE SCALE GENOMIC DNA]</scope>
</reference>
<dbReference type="Pfam" id="PF21019">
    <property type="entry name" value="Spectrin_3"/>
    <property type="match status" value="1"/>
</dbReference>
<evidence type="ECO:0000256" key="11">
    <source>
        <dbReference type="SAM" id="MobiDB-lite"/>
    </source>
</evidence>
<evidence type="ECO:0000256" key="6">
    <source>
        <dbReference type="ARBA" id="ARBA00022737"/>
    </source>
</evidence>
<dbReference type="SMART" id="SM00150">
    <property type="entry name" value="SPEC"/>
    <property type="match status" value="2"/>
</dbReference>
<keyword evidence="6" id="KW-0677">Repeat</keyword>
<name>A0A671W240_SPAAU</name>
<feature type="coiled-coil region" evidence="10">
    <location>
        <begin position="934"/>
        <end position="1003"/>
    </location>
</feature>
<dbReference type="FunFam" id="3.90.1290.10:FF:000001">
    <property type="entry name" value="Plectin a"/>
    <property type="match status" value="4"/>
</dbReference>
<dbReference type="SMART" id="SM00250">
    <property type="entry name" value="PLEC"/>
    <property type="match status" value="15"/>
</dbReference>
<dbReference type="GO" id="GO:0045104">
    <property type="term" value="P:intermediate filament cytoskeleton organization"/>
    <property type="evidence" value="ECO:0007669"/>
    <property type="project" value="InterPro"/>
</dbReference>
<dbReference type="Ensembl" id="ENSSAUT00010034398.1">
    <property type="protein sequence ID" value="ENSSAUP00010032669.1"/>
    <property type="gene ID" value="ENSSAUG00010013153.1"/>
</dbReference>
<reference evidence="14" key="3">
    <citation type="submission" date="2025-09" db="UniProtKB">
        <authorList>
            <consortium name="Ensembl"/>
        </authorList>
    </citation>
    <scope>IDENTIFICATION</scope>
</reference>
<feature type="coiled-coil region" evidence="10">
    <location>
        <begin position="1067"/>
        <end position="1450"/>
    </location>
</feature>
<dbReference type="Pfam" id="PF18373">
    <property type="entry name" value="Spectrin_2"/>
    <property type="match status" value="1"/>
</dbReference>
<feature type="domain" description="Desmoplakin SH3" evidence="12">
    <location>
        <begin position="219"/>
        <end position="284"/>
    </location>
</feature>
<dbReference type="GO" id="GO:0005882">
    <property type="term" value="C:intermediate filament"/>
    <property type="evidence" value="ECO:0007669"/>
    <property type="project" value="TreeGrafter"/>
</dbReference>
<dbReference type="FunFam" id="1.20.58.60:FF:000010">
    <property type="entry name" value="plectin isoform X2"/>
    <property type="match status" value="1"/>
</dbReference>
<comment type="similarity">
    <text evidence="3">Belongs to the plakin or cytolinker family.</text>
</comment>
<feature type="domain" description="Desmoplakin spectrin-like" evidence="13">
    <location>
        <begin position="319"/>
        <end position="396"/>
    </location>
</feature>
<keyword evidence="7" id="KW-0965">Cell junction</keyword>
<dbReference type="InterPro" id="IPR018159">
    <property type="entry name" value="Spectrin/alpha-actinin"/>
</dbReference>
<feature type="coiled-coil region" evidence="10">
    <location>
        <begin position="465"/>
        <end position="526"/>
    </location>
</feature>
<dbReference type="InterPro" id="IPR041573">
    <property type="entry name" value="Desmoplakin_Spectrin-like"/>
</dbReference>
<evidence type="ECO:0000313" key="15">
    <source>
        <dbReference type="Proteomes" id="UP000472265"/>
    </source>
</evidence>